<dbReference type="RefSeq" id="WP_041339880.1">
    <property type="nucleotide sequence ID" value="NZ_CP007151.1"/>
</dbReference>
<evidence type="ECO:0000313" key="1">
    <source>
        <dbReference type="EMBL" id="AHI28487.1"/>
    </source>
</evidence>
<name>W5YH13_9GAMM</name>
<dbReference type="EMBL" id="CP007151">
    <property type="protein sequence ID" value="AHI28487.1"/>
    <property type="molecule type" value="Genomic_DNA"/>
</dbReference>
<dbReference type="Proteomes" id="UP000061489">
    <property type="component" value="Chromosome"/>
</dbReference>
<sequence>MVEQAYSRTRILVVLAILLVLILADHLNSPTFAFNSGQGNVETALTQRDETACAPCGAPCPSTRD</sequence>
<dbReference type="KEGG" id="msx:AU14_07350"/>
<keyword evidence="2" id="KW-1185">Reference proteome</keyword>
<dbReference type="HOGENOM" id="CLU_2862548_0_0_6"/>
<dbReference type="AlphaFoldDB" id="W5YH13"/>
<evidence type="ECO:0000313" key="2">
    <source>
        <dbReference type="Proteomes" id="UP000061489"/>
    </source>
</evidence>
<gene>
    <name evidence="1" type="ORF">AU14_07350</name>
</gene>
<proteinExistence type="predicted"/>
<reference evidence="1 2" key="1">
    <citation type="journal article" date="2014" name="Genome Announc.">
        <title>Draft Genome Sequences of Marinobacter similis A3d10T and Marinobacter salarius R9SW1T.</title>
        <authorList>
            <person name="Ivanova E.P."/>
            <person name="Ng H.J."/>
            <person name="Webb H.K."/>
            <person name="Feng G."/>
            <person name="Oshima K."/>
            <person name="Hattori M."/>
            <person name="Ohkuma M."/>
            <person name="Sergeev A.F."/>
            <person name="Mikhailov V.V."/>
            <person name="Crawford R.J."/>
            <person name="Sawabe T."/>
        </authorList>
    </citation>
    <scope>NUCLEOTIDE SEQUENCE [LARGE SCALE GENOMIC DNA]</scope>
    <source>
        <strain evidence="1 2">A3d10</strain>
    </source>
</reference>
<accession>W5YH13</accession>
<organism evidence="1 2">
    <name type="scientific">Marinobacter similis</name>
    <dbReference type="NCBI Taxonomy" id="1420916"/>
    <lineage>
        <taxon>Bacteria</taxon>
        <taxon>Pseudomonadati</taxon>
        <taxon>Pseudomonadota</taxon>
        <taxon>Gammaproteobacteria</taxon>
        <taxon>Pseudomonadales</taxon>
        <taxon>Marinobacteraceae</taxon>
        <taxon>Marinobacter</taxon>
    </lineage>
</organism>
<protein>
    <submittedName>
        <fullName evidence="1">Uncharacterized protein</fullName>
    </submittedName>
</protein>